<dbReference type="InterPro" id="IPR036508">
    <property type="entry name" value="Chitin-bd_dom_sf"/>
</dbReference>
<evidence type="ECO:0000313" key="2">
    <source>
        <dbReference type="EMBL" id="KAK2180835.1"/>
    </source>
</evidence>
<dbReference type="PROSITE" id="PS50940">
    <property type="entry name" value="CHIT_BIND_II"/>
    <property type="match status" value="1"/>
</dbReference>
<organism evidence="2 3">
    <name type="scientific">Ridgeia piscesae</name>
    <name type="common">Tubeworm</name>
    <dbReference type="NCBI Taxonomy" id="27915"/>
    <lineage>
        <taxon>Eukaryota</taxon>
        <taxon>Metazoa</taxon>
        <taxon>Spiralia</taxon>
        <taxon>Lophotrochozoa</taxon>
        <taxon>Annelida</taxon>
        <taxon>Polychaeta</taxon>
        <taxon>Sedentaria</taxon>
        <taxon>Canalipalpata</taxon>
        <taxon>Sabellida</taxon>
        <taxon>Siboglinidae</taxon>
        <taxon>Ridgeia</taxon>
    </lineage>
</organism>
<proteinExistence type="predicted"/>
<name>A0AAD9NSJ3_RIDPI</name>
<reference evidence="2" key="1">
    <citation type="journal article" date="2023" name="Mol. Biol. Evol.">
        <title>Third-Generation Sequencing Reveals the Adaptive Role of the Epigenome in Three Deep-Sea Polychaetes.</title>
        <authorList>
            <person name="Perez M."/>
            <person name="Aroh O."/>
            <person name="Sun Y."/>
            <person name="Lan Y."/>
            <person name="Juniper S.K."/>
            <person name="Young C.R."/>
            <person name="Angers B."/>
            <person name="Qian P.Y."/>
        </authorList>
    </citation>
    <scope>NUCLEOTIDE SEQUENCE</scope>
    <source>
        <strain evidence="2">R07B-5</strain>
    </source>
</reference>
<dbReference type="SUPFAM" id="SSF49899">
    <property type="entry name" value="Concanavalin A-like lectins/glucanases"/>
    <property type="match status" value="1"/>
</dbReference>
<feature type="domain" description="Chitin-binding type-2" evidence="1">
    <location>
        <begin position="9"/>
        <end position="74"/>
    </location>
</feature>
<keyword evidence="3" id="KW-1185">Reference proteome</keyword>
<gene>
    <name evidence="2" type="ORF">NP493_423g01014</name>
</gene>
<dbReference type="GO" id="GO:0008061">
    <property type="term" value="F:chitin binding"/>
    <property type="evidence" value="ECO:0007669"/>
    <property type="project" value="InterPro"/>
</dbReference>
<sequence>KPGVKRPPKDECFRTSYTHGQLWLQYKPNCHQYIVCEPRGPGKYVKHIMSCGTTLYWNQKWHACSREKTGDCLDVSAITTTLPPTVAGESHGWINDILLHFANDSTDHTCHRAVLNLYGDGMVMLVFDPLLKHYAAEFDGRGYLEVPFIRTWFANNHVDAFSISLWFNRQGSSDVIYGALVNNGDSVEKPGFCLRAIENNKLAAKIRTTSPTGWHHVAYVYNGKQLTLTVDNTATNSVAITGTVSALLYSLLVYTVSPERVGVLEGRMWGLWEGEAVGG</sequence>
<dbReference type="Gene3D" id="2.60.120.200">
    <property type="match status" value="1"/>
</dbReference>
<comment type="caution">
    <text evidence="2">The sequence shown here is derived from an EMBL/GenBank/DDBJ whole genome shotgun (WGS) entry which is preliminary data.</text>
</comment>
<dbReference type="AlphaFoldDB" id="A0AAD9NSJ3"/>
<evidence type="ECO:0000313" key="3">
    <source>
        <dbReference type="Proteomes" id="UP001209878"/>
    </source>
</evidence>
<dbReference type="EMBL" id="JAODUO010000424">
    <property type="protein sequence ID" value="KAK2180835.1"/>
    <property type="molecule type" value="Genomic_DNA"/>
</dbReference>
<dbReference type="InterPro" id="IPR002557">
    <property type="entry name" value="Chitin-bd_dom"/>
</dbReference>
<protein>
    <recommendedName>
        <fullName evidence="1">Chitin-binding type-2 domain-containing protein</fullName>
    </recommendedName>
</protein>
<feature type="non-terminal residue" evidence="2">
    <location>
        <position position="1"/>
    </location>
</feature>
<dbReference type="Proteomes" id="UP001209878">
    <property type="component" value="Unassembled WGS sequence"/>
</dbReference>
<dbReference type="GO" id="GO:0005576">
    <property type="term" value="C:extracellular region"/>
    <property type="evidence" value="ECO:0007669"/>
    <property type="project" value="InterPro"/>
</dbReference>
<accession>A0AAD9NSJ3</accession>
<dbReference type="InterPro" id="IPR013320">
    <property type="entry name" value="ConA-like_dom_sf"/>
</dbReference>
<dbReference type="SUPFAM" id="SSF57625">
    <property type="entry name" value="Invertebrate chitin-binding proteins"/>
    <property type="match status" value="1"/>
</dbReference>
<evidence type="ECO:0000259" key="1">
    <source>
        <dbReference type="PROSITE" id="PS50940"/>
    </source>
</evidence>